<reference evidence="8" key="1">
    <citation type="submission" date="2023-04" db="EMBL/GenBank/DDBJ databases">
        <title>Candida boidinii NBRC 10035.</title>
        <authorList>
            <person name="Ichikawa N."/>
            <person name="Sato H."/>
            <person name="Tonouchi N."/>
        </authorList>
    </citation>
    <scope>NUCLEOTIDE SEQUENCE</scope>
    <source>
        <strain evidence="8">NBRC 10035</strain>
    </source>
</reference>
<organism evidence="8 9">
    <name type="scientific">Candida boidinii</name>
    <name type="common">Yeast</name>
    <dbReference type="NCBI Taxonomy" id="5477"/>
    <lineage>
        <taxon>Eukaryota</taxon>
        <taxon>Fungi</taxon>
        <taxon>Dikarya</taxon>
        <taxon>Ascomycota</taxon>
        <taxon>Saccharomycotina</taxon>
        <taxon>Pichiomycetes</taxon>
        <taxon>Pichiales</taxon>
        <taxon>Pichiaceae</taxon>
        <taxon>Ogataea</taxon>
        <taxon>Ogataea/Candida clade</taxon>
    </lineage>
</organism>
<protein>
    <recommendedName>
        <fullName evidence="3 7">Altered inheritance of mitochondria protein 11</fullName>
    </recommendedName>
</protein>
<keyword evidence="5 7" id="KW-1133">Transmembrane helix</keyword>
<evidence type="ECO:0000256" key="7">
    <source>
        <dbReference type="RuleBase" id="RU367098"/>
    </source>
</evidence>
<dbReference type="GO" id="GO:0005739">
    <property type="term" value="C:mitochondrion"/>
    <property type="evidence" value="ECO:0007669"/>
    <property type="project" value="TreeGrafter"/>
</dbReference>
<evidence type="ECO:0000256" key="5">
    <source>
        <dbReference type="ARBA" id="ARBA00022989"/>
    </source>
</evidence>
<feature type="transmembrane region" description="Helical" evidence="7">
    <location>
        <begin position="84"/>
        <end position="106"/>
    </location>
</feature>
<keyword evidence="4 7" id="KW-0812">Transmembrane</keyword>
<evidence type="ECO:0000313" key="9">
    <source>
        <dbReference type="Proteomes" id="UP001165120"/>
    </source>
</evidence>
<dbReference type="InterPro" id="IPR038814">
    <property type="entry name" value="AIM11"/>
</dbReference>
<dbReference type="AlphaFoldDB" id="A0A9W6T2I0"/>
<evidence type="ECO:0000256" key="1">
    <source>
        <dbReference type="ARBA" id="ARBA00004141"/>
    </source>
</evidence>
<comment type="similarity">
    <text evidence="2 7">Belongs to the AIM11 family.</text>
</comment>
<gene>
    <name evidence="7" type="primary">AIM11</name>
    <name evidence="8" type="ORF">Cboi02_000350900</name>
</gene>
<keyword evidence="9" id="KW-1185">Reference proteome</keyword>
<feature type="transmembrane region" description="Helical" evidence="7">
    <location>
        <begin position="32"/>
        <end position="53"/>
    </location>
</feature>
<evidence type="ECO:0000256" key="6">
    <source>
        <dbReference type="ARBA" id="ARBA00023136"/>
    </source>
</evidence>
<sequence length="166" mass="18791">MVSTGIDFGRIFARVDPEKRSEAVSKYNERRFYQAALFYGCTVVTYIASKIAYRGVVRRRYVPNFYQHNHVPPKFSFYRDALSAVTHASLLAVSSMSMFITGSLWYCDISSASEFSYKMKKFLGGAEAEAKLSEVPVDQETLDVQNALGDMINGSYDAEENNEEKK</sequence>
<proteinExistence type="inferred from homology"/>
<accession>A0A9W6T2I0</accession>
<dbReference type="GO" id="GO:0016020">
    <property type="term" value="C:membrane"/>
    <property type="evidence" value="ECO:0007669"/>
    <property type="project" value="UniProtKB-SubCell"/>
</dbReference>
<dbReference type="PANTHER" id="PTHR39136:SF1">
    <property type="entry name" value="ALTERED INHERITANCE OF MITOCHONDRIA PROTEIN 11"/>
    <property type="match status" value="1"/>
</dbReference>
<keyword evidence="6 7" id="KW-0472">Membrane</keyword>
<comment type="caution">
    <text evidence="8">The sequence shown here is derived from an EMBL/GenBank/DDBJ whole genome shotgun (WGS) entry which is preliminary data.</text>
</comment>
<dbReference type="EMBL" id="BSXN01001222">
    <property type="protein sequence ID" value="GME72188.1"/>
    <property type="molecule type" value="Genomic_DNA"/>
</dbReference>
<name>A0A9W6T2I0_CANBO</name>
<evidence type="ECO:0000256" key="4">
    <source>
        <dbReference type="ARBA" id="ARBA00022692"/>
    </source>
</evidence>
<dbReference type="OrthoDB" id="4088121at2759"/>
<comment type="subcellular location">
    <subcellularLocation>
        <location evidence="1 7">Membrane</location>
        <topology evidence="1 7">Multi-pass membrane protein</topology>
    </subcellularLocation>
</comment>
<evidence type="ECO:0000256" key="3">
    <source>
        <dbReference type="ARBA" id="ARBA00021144"/>
    </source>
</evidence>
<dbReference type="PANTHER" id="PTHR39136">
    <property type="entry name" value="ALTERED INHERITANCE OF MITOCHONDRIA PROTEIN 11"/>
    <property type="match status" value="1"/>
</dbReference>
<evidence type="ECO:0000256" key="2">
    <source>
        <dbReference type="ARBA" id="ARBA00008938"/>
    </source>
</evidence>
<dbReference type="Proteomes" id="UP001165120">
    <property type="component" value="Unassembled WGS sequence"/>
</dbReference>
<evidence type="ECO:0000313" key="8">
    <source>
        <dbReference type="EMBL" id="GME72188.1"/>
    </source>
</evidence>